<protein>
    <submittedName>
        <fullName evidence="3">Heparinase</fullName>
    </submittedName>
</protein>
<dbReference type="Gene3D" id="1.50.10.100">
    <property type="entry name" value="Chondroitin AC/alginate lyase"/>
    <property type="match status" value="1"/>
</dbReference>
<reference evidence="3 4" key="1">
    <citation type="submission" date="2019-01" db="EMBL/GenBank/DDBJ databases">
        <authorList>
            <person name="Chen W.-M."/>
        </authorList>
    </citation>
    <scope>NUCLEOTIDE SEQUENCE [LARGE SCALE GENOMIC DNA]</scope>
    <source>
        <strain evidence="3 4">TER-1</strain>
    </source>
</reference>
<comment type="caution">
    <text evidence="3">The sequence shown here is derived from an EMBL/GenBank/DDBJ whole genome shotgun (WGS) entry which is preliminary data.</text>
</comment>
<dbReference type="EMBL" id="SACP01000004">
    <property type="protein sequence ID" value="RVU20328.1"/>
    <property type="molecule type" value="Genomic_DNA"/>
</dbReference>
<dbReference type="Pfam" id="PF07940">
    <property type="entry name" value="Hepar_II_III_C"/>
    <property type="match status" value="1"/>
</dbReference>
<dbReference type="InterPro" id="IPR012480">
    <property type="entry name" value="Hepar_II_III_C"/>
</dbReference>
<organism evidence="3 4">
    <name type="scientific">Methylobacterium oryzihabitans</name>
    <dbReference type="NCBI Taxonomy" id="2499852"/>
    <lineage>
        <taxon>Bacteria</taxon>
        <taxon>Pseudomonadati</taxon>
        <taxon>Pseudomonadota</taxon>
        <taxon>Alphaproteobacteria</taxon>
        <taxon>Hyphomicrobiales</taxon>
        <taxon>Methylobacteriaceae</taxon>
        <taxon>Methylobacterium</taxon>
    </lineage>
</organism>
<sequence length="866" mass="92032">MLPAAVHYAGGAAAGPAEDTHAVPAKNRWSRVALTFRDVPAEAWCSFVCRLAWEPDEPAEAAADFVLAGFDFLAPDGSSLDFDHVPGLTRTLLDPHSAWIPGPAYQPAGAEAAGAALVRIAFLVPAPARQVAVSLRSWRNALPFEVARPRLHPHDPAQERMPPRRRRPLAVEPDWLDHALVPGERLIVRGQLFAEETGDNAALVRVAYHDGDGAEIAPPYPEIVSTPAFGALVDLPAHRQARRFTLELAPPPGAARVRLGFAAWDSDNPVELLAPPEVSLADRLRLESLSGDDLLDAPTLAARLADRLGRPGESWGPAGPDDAPAVLDRASAVQRGPASPLGPWQPLRLAGQPEWRLPERPDWSEDPFRSPAWRLDYQSLSWLAAMAAGPDGLKRALDLALSWSRHNPWGRPSDGLSLHPAALSARAEVLIGLLARAEPEGEAARLLAAEVVRHGLALSEIVGQNTFARSLHQIHAAVALLAVGRGLPACPLAGFWSSLARLALREGFDALLGPDGAFTEPSLHARLELLTLGRVLIPALAGDDLATFLAERTGPAVPALAGLLDPGGRLPPFGDGPHGVDHAGWIGRLLALDGRAMVAERAASRAPAPGAAGVIAARYDAPGRGWGHFACGFAGQGAQDHRDCSSFVFATGGARWIVEAAGSGQFETGALRQYLLSSRGHNVAHPDGREQGSGNGWLVGSTRLDGAVLHEIATSVHGPEYRHRRIFVVLDDLGGLAVFDRFETRDRPVGFEGLLHLAPDAMVALANPRLALAGREQRRLRLVPRAILGQPGGLEVVNGRNDRPGSVQGFVSRRPGALRPASLLRYTVSGRGRVCGGVLVAIDEAREQRLAALVAGEAVARRLAGE</sequence>
<proteinExistence type="predicted"/>
<name>A0A437PDI2_9HYPH</name>
<dbReference type="OrthoDB" id="7967559at2"/>
<keyword evidence="4" id="KW-1185">Reference proteome</keyword>
<evidence type="ECO:0000313" key="4">
    <source>
        <dbReference type="Proteomes" id="UP000286997"/>
    </source>
</evidence>
<accession>A0A437PDI2</accession>
<dbReference type="Gene3D" id="2.70.98.70">
    <property type="match status" value="1"/>
</dbReference>
<feature type="domain" description="Heparinase II/III-like C-terminal" evidence="2">
    <location>
        <begin position="632"/>
        <end position="772"/>
    </location>
</feature>
<dbReference type="GO" id="GO:0016829">
    <property type="term" value="F:lyase activity"/>
    <property type="evidence" value="ECO:0007669"/>
    <property type="project" value="InterPro"/>
</dbReference>
<evidence type="ECO:0000313" key="3">
    <source>
        <dbReference type="EMBL" id="RVU20328.1"/>
    </source>
</evidence>
<dbReference type="GO" id="GO:0030313">
    <property type="term" value="C:cell envelope"/>
    <property type="evidence" value="ECO:0007669"/>
    <property type="project" value="UniProtKB-SubCell"/>
</dbReference>
<dbReference type="Proteomes" id="UP000286997">
    <property type="component" value="Unassembled WGS sequence"/>
</dbReference>
<comment type="subcellular location">
    <subcellularLocation>
        <location evidence="1">Cell envelope</location>
    </subcellularLocation>
</comment>
<gene>
    <name evidence="3" type="ORF">EOE48_06575</name>
</gene>
<evidence type="ECO:0000259" key="2">
    <source>
        <dbReference type="Pfam" id="PF07940"/>
    </source>
</evidence>
<dbReference type="AlphaFoldDB" id="A0A437PDI2"/>
<dbReference type="InterPro" id="IPR008929">
    <property type="entry name" value="Chondroitin_lyas"/>
</dbReference>
<evidence type="ECO:0000256" key="1">
    <source>
        <dbReference type="ARBA" id="ARBA00004196"/>
    </source>
</evidence>